<reference evidence="1" key="1">
    <citation type="submission" date="2020-05" db="EMBL/GenBank/DDBJ databases">
        <title>WGS assembly of Panicum virgatum.</title>
        <authorList>
            <person name="Lovell J.T."/>
            <person name="Jenkins J."/>
            <person name="Shu S."/>
            <person name="Juenger T.E."/>
            <person name="Schmutz J."/>
        </authorList>
    </citation>
    <scope>NUCLEOTIDE SEQUENCE</scope>
    <source>
        <strain evidence="1">AP13</strain>
    </source>
</reference>
<sequence length="119" mass="13750">MVLVADSRNKNMNISAWVQQTTKPMAKWKQQPQVVVENEAMARFRNTPLLRAWDVKLHWFAERSGLVLLSCTGYGTFWLDLRSMELVRWFPGAPAPYGARNLPYEMDLSSWVPTFTSTI</sequence>
<dbReference type="PANTHER" id="PTHR35828:SF23">
    <property type="entry name" value="F-BOX DOMAIN-CONTAINING PROTEIN"/>
    <property type="match status" value="1"/>
</dbReference>
<dbReference type="Proteomes" id="UP000823388">
    <property type="component" value="Chromosome 2N"/>
</dbReference>
<proteinExistence type="predicted"/>
<comment type="caution">
    <text evidence="1">The sequence shown here is derived from an EMBL/GenBank/DDBJ whole genome shotgun (WGS) entry which is preliminary data.</text>
</comment>
<evidence type="ECO:0000313" key="2">
    <source>
        <dbReference type="Proteomes" id="UP000823388"/>
    </source>
</evidence>
<dbReference type="PANTHER" id="PTHR35828">
    <property type="entry name" value="OS08G0203800 PROTEIN-RELATED"/>
    <property type="match status" value="1"/>
</dbReference>
<protein>
    <submittedName>
        <fullName evidence="1">Uncharacterized protein</fullName>
    </submittedName>
</protein>
<name>A0A8T0W6C6_PANVG</name>
<keyword evidence="2" id="KW-1185">Reference proteome</keyword>
<gene>
    <name evidence="1" type="ORF">PVAP13_2NG623000</name>
</gene>
<dbReference type="EMBL" id="CM029040">
    <property type="protein sequence ID" value="KAG2638899.1"/>
    <property type="molecule type" value="Genomic_DNA"/>
</dbReference>
<dbReference type="AlphaFoldDB" id="A0A8T0W6C6"/>
<organism evidence="1 2">
    <name type="scientific">Panicum virgatum</name>
    <name type="common">Blackwell switchgrass</name>
    <dbReference type="NCBI Taxonomy" id="38727"/>
    <lineage>
        <taxon>Eukaryota</taxon>
        <taxon>Viridiplantae</taxon>
        <taxon>Streptophyta</taxon>
        <taxon>Embryophyta</taxon>
        <taxon>Tracheophyta</taxon>
        <taxon>Spermatophyta</taxon>
        <taxon>Magnoliopsida</taxon>
        <taxon>Liliopsida</taxon>
        <taxon>Poales</taxon>
        <taxon>Poaceae</taxon>
        <taxon>PACMAD clade</taxon>
        <taxon>Panicoideae</taxon>
        <taxon>Panicodae</taxon>
        <taxon>Paniceae</taxon>
        <taxon>Panicinae</taxon>
        <taxon>Panicum</taxon>
        <taxon>Panicum sect. Hiantes</taxon>
    </lineage>
</organism>
<evidence type="ECO:0000313" key="1">
    <source>
        <dbReference type="EMBL" id="KAG2638899.1"/>
    </source>
</evidence>
<accession>A0A8T0W6C6</accession>